<evidence type="ECO:0000313" key="2">
    <source>
        <dbReference type="EMBL" id="KNE56141.1"/>
    </source>
</evidence>
<accession>A0A0L0S178</accession>
<reference evidence="2 3" key="1">
    <citation type="submission" date="2009-11" db="EMBL/GenBank/DDBJ databases">
        <title>Annotation of Allomyces macrogynus ATCC 38327.</title>
        <authorList>
            <consortium name="The Broad Institute Genome Sequencing Platform"/>
            <person name="Russ C."/>
            <person name="Cuomo C."/>
            <person name="Burger G."/>
            <person name="Gray M.W."/>
            <person name="Holland P.W.H."/>
            <person name="King N."/>
            <person name="Lang F.B.F."/>
            <person name="Roger A.J."/>
            <person name="Ruiz-Trillo I."/>
            <person name="Young S.K."/>
            <person name="Zeng Q."/>
            <person name="Gargeya S."/>
            <person name="Fitzgerald M."/>
            <person name="Haas B."/>
            <person name="Abouelleil A."/>
            <person name="Alvarado L."/>
            <person name="Arachchi H.M."/>
            <person name="Berlin A."/>
            <person name="Chapman S.B."/>
            <person name="Gearin G."/>
            <person name="Goldberg J."/>
            <person name="Griggs A."/>
            <person name="Gujja S."/>
            <person name="Hansen M."/>
            <person name="Heiman D."/>
            <person name="Howarth C."/>
            <person name="Larimer J."/>
            <person name="Lui A."/>
            <person name="MacDonald P.J.P."/>
            <person name="McCowen C."/>
            <person name="Montmayeur A."/>
            <person name="Murphy C."/>
            <person name="Neiman D."/>
            <person name="Pearson M."/>
            <person name="Priest M."/>
            <person name="Roberts A."/>
            <person name="Saif S."/>
            <person name="Shea T."/>
            <person name="Sisk P."/>
            <person name="Stolte C."/>
            <person name="Sykes S."/>
            <person name="Wortman J."/>
            <person name="Nusbaum C."/>
            <person name="Birren B."/>
        </authorList>
    </citation>
    <scope>NUCLEOTIDE SEQUENCE [LARGE SCALE GENOMIC DNA]</scope>
    <source>
        <strain evidence="2 3">ATCC 38327</strain>
    </source>
</reference>
<feature type="compositionally biased region" description="Polar residues" evidence="1">
    <location>
        <begin position="102"/>
        <end position="111"/>
    </location>
</feature>
<evidence type="ECO:0000313" key="3">
    <source>
        <dbReference type="Proteomes" id="UP000054350"/>
    </source>
</evidence>
<sequence>MTTADDRTRLCQLPAQHCAPARRMPPSSSTALPAMPAATSPPAAGSARRPSRSTPSAVLPPAAGAPKLAPTARRRPSKTSPPPLSSTNPTQPPPAQLEVTGERQSPPSSSPAALGTGDSRLSKLAVCQPACRCRKCTGKLQVPIARPALPRGARRLDPIVRAPPRPPATAVEEVAVPLSLLESAPAPAPATTLTLVPASPSRPVSATRVPLAPIPSAPEVVPEPSSAIRALQSWPFAIPDKLDRAIIRIRLTDLLMALEYAIFTNRTPVILDRSGKVDVFFAHRHCATVECKALVLNTSMRHTMSPADAAHHVVDHVRGAMRVGAYAHLRLADAAPNVAAWAKASAEMTPVWDRLDAADLFVPRELCSERVVRAWDPVMHGAGASGAEPLVVRDGFQLVATSLFEPEDAVEFLERSIPLESCVLFHVQDPNA</sequence>
<keyword evidence="3" id="KW-1185">Reference proteome</keyword>
<feature type="compositionally biased region" description="Pro residues" evidence="1">
    <location>
        <begin position="79"/>
        <end position="95"/>
    </location>
</feature>
<dbReference type="VEuPathDB" id="FungiDB:AMAG_01977"/>
<feature type="compositionally biased region" description="Low complexity" evidence="1">
    <location>
        <begin position="25"/>
        <end position="71"/>
    </location>
</feature>
<reference evidence="3" key="2">
    <citation type="submission" date="2009-11" db="EMBL/GenBank/DDBJ databases">
        <title>The Genome Sequence of Allomyces macrogynus strain ATCC 38327.</title>
        <authorList>
            <consortium name="The Broad Institute Genome Sequencing Platform"/>
            <person name="Russ C."/>
            <person name="Cuomo C."/>
            <person name="Shea T."/>
            <person name="Young S.K."/>
            <person name="Zeng Q."/>
            <person name="Koehrsen M."/>
            <person name="Haas B."/>
            <person name="Borodovsky M."/>
            <person name="Guigo R."/>
            <person name="Alvarado L."/>
            <person name="Berlin A."/>
            <person name="Borenstein D."/>
            <person name="Chen Z."/>
            <person name="Engels R."/>
            <person name="Freedman E."/>
            <person name="Gellesch M."/>
            <person name="Goldberg J."/>
            <person name="Griggs A."/>
            <person name="Gujja S."/>
            <person name="Heiman D."/>
            <person name="Hepburn T."/>
            <person name="Howarth C."/>
            <person name="Jen D."/>
            <person name="Larson L."/>
            <person name="Lewis B."/>
            <person name="Mehta T."/>
            <person name="Park D."/>
            <person name="Pearson M."/>
            <person name="Roberts A."/>
            <person name="Saif S."/>
            <person name="Shenoy N."/>
            <person name="Sisk P."/>
            <person name="Stolte C."/>
            <person name="Sykes S."/>
            <person name="Walk T."/>
            <person name="White J."/>
            <person name="Yandava C."/>
            <person name="Burger G."/>
            <person name="Gray M.W."/>
            <person name="Holland P.W.H."/>
            <person name="King N."/>
            <person name="Lang F.B.F."/>
            <person name="Roger A.J."/>
            <person name="Ruiz-Trillo I."/>
            <person name="Lander E."/>
            <person name="Nusbaum C."/>
        </authorList>
    </citation>
    <scope>NUCLEOTIDE SEQUENCE [LARGE SCALE GENOMIC DNA]</scope>
    <source>
        <strain evidence="3">ATCC 38327</strain>
    </source>
</reference>
<dbReference type="Proteomes" id="UP000054350">
    <property type="component" value="Unassembled WGS sequence"/>
</dbReference>
<protein>
    <submittedName>
        <fullName evidence="2">Uncharacterized protein</fullName>
    </submittedName>
</protein>
<evidence type="ECO:0000256" key="1">
    <source>
        <dbReference type="SAM" id="MobiDB-lite"/>
    </source>
</evidence>
<proteinExistence type="predicted"/>
<organism evidence="2 3">
    <name type="scientific">Allomyces macrogynus (strain ATCC 38327)</name>
    <name type="common">Allomyces javanicus var. macrogynus</name>
    <dbReference type="NCBI Taxonomy" id="578462"/>
    <lineage>
        <taxon>Eukaryota</taxon>
        <taxon>Fungi</taxon>
        <taxon>Fungi incertae sedis</taxon>
        <taxon>Blastocladiomycota</taxon>
        <taxon>Blastocladiomycetes</taxon>
        <taxon>Blastocladiales</taxon>
        <taxon>Blastocladiaceae</taxon>
        <taxon>Allomyces</taxon>
    </lineage>
</organism>
<dbReference type="STRING" id="578462.A0A0L0S178"/>
<gene>
    <name evidence="2" type="ORF">AMAG_01977</name>
</gene>
<name>A0A0L0S178_ALLM3</name>
<dbReference type="OrthoDB" id="2113243at2759"/>
<dbReference type="EMBL" id="GG745330">
    <property type="protein sequence ID" value="KNE56141.1"/>
    <property type="molecule type" value="Genomic_DNA"/>
</dbReference>
<dbReference type="AlphaFoldDB" id="A0A0L0S178"/>
<feature type="region of interest" description="Disordered" evidence="1">
    <location>
        <begin position="1"/>
        <end position="117"/>
    </location>
</feature>